<accession>A0A7J7P9Y9</accession>
<dbReference type="AlphaFoldDB" id="A0A7J7P9Y9"/>
<feature type="compositionally biased region" description="Polar residues" evidence="1">
    <location>
        <begin position="15"/>
        <end position="26"/>
    </location>
</feature>
<feature type="compositionally biased region" description="Basic and acidic residues" evidence="1">
    <location>
        <begin position="89"/>
        <end position="115"/>
    </location>
</feature>
<evidence type="ECO:0000256" key="1">
    <source>
        <dbReference type="SAM" id="MobiDB-lite"/>
    </source>
</evidence>
<comment type="caution">
    <text evidence="2">The sequence shown here is derived from an EMBL/GenBank/DDBJ whole genome shotgun (WGS) entry which is preliminary data.</text>
</comment>
<dbReference type="GO" id="GO:0009631">
    <property type="term" value="P:cold acclimation"/>
    <property type="evidence" value="ECO:0007669"/>
    <property type="project" value="TreeGrafter"/>
</dbReference>
<organism evidence="2 3">
    <name type="scientific">Kingdonia uniflora</name>
    <dbReference type="NCBI Taxonomy" id="39325"/>
    <lineage>
        <taxon>Eukaryota</taxon>
        <taxon>Viridiplantae</taxon>
        <taxon>Streptophyta</taxon>
        <taxon>Embryophyta</taxon>
        <taxon>Tracheophyta</taxon>
        <taxon>Spermatophyta</taxon>
        <taxon>Magnoliopsida</taxon>
        <taxon>Ranunculales</taxon>
        <taxon>Circaeasteraceae</taxon>
        <taxon>Kingdonia</taxon>
    </lineage>
</organism>
<dbReference type="PANTHER" id="PTHR47877:SF3">
    <property type="entry name" value="LATE EMBRYOGENESIS ABUNDANT DOMAIN-CONTAINING PROTEIN _ LEA DOMAIN-CONTAINING PROTEIN"/>
    <property type="match status" value="1"/>
</dbReference>
<dbReference type="GO" id="GO:0005829">
    <property type="term" value="C:cytosol"/>
    <property type="evidence" value="ECO:0007669"/>
    <property type="project" value="TreeGrafter"/>
</dbReference>
<reference evidence="2 3" key="1">
    <citation type="journal article" date="2020" name="IScience">
        <title>Genome Sequencing of the Endangered Kingdonia uniflora (Circaeasteraceae, Ranunculales) Reveals Potential Mechanisms of Evolutionary Specialization.</title>
        <authorList>
            <person name="Sun Y."/>
            <person name="Deng T."/>
            <person name="Zhang A."/>
            <person name="Moore M.J."/>
            <person name="Landis J.B."/>
            <person name="Lin N."/>
            <person name="Zhang H."/>
            <person name="Zhang X."/>
            <person name="Huang J."/>
            <person name="Zhang X."/>
            <person name="Sun H."/>
            <person name="Wang H."/>
        </authorList>
    </citation>
    <scope>NUCLEOTIDE SEQUENCE [LARGE SCALE GENOMIC DNA]</scope>
    <source>
        <strain evidence="2">TB1705</strain>
        <tissue evidence="2">Leaf</tissue>
    </source>
</reference>
<feature type="region of interest" description="Disordered" evidence="1">
    <location>
        <begin position="1"/>
        <end position="115"/>
    </location>
</feature>
<name>A0A7J7P9Y9_9MAGN</name>
<gene>
    <name evidence="2" type="ORF">GIB67_000196</name>
</gene>
<feature type="compositionally biased region" description="Basic and acidic residues" evidence="1">
    <location>
        <begin position="27"/>
        <end position="64"/>
    </location>
</feature>
<dbReference type="OrthoDB" id="1907061at2759"/>
<dbReference type="EMBL" id="JACGCM010000121">
    <property type="protein sequence ID" value="KAF6176102.1"/>
    <property type="molecule type" value="Genomic_DNA"/>
</dbReference>
<dbReference type="PANTHER" id="PTHR47877">
    <property type="entry name" value="LATE EMBRYOGENESIS ABUNDANT DOMAIN-CONTAINING PROTEIN / LEA DOMAIN-CONTAINING PROTEIN"/>
    <property type="match status" value="1"/>
</dbReference>
<dbReference type="Proteomes" id="UP000541444">
    <property type="component" value="Unassembled WGS sequence"/>
</dbReference>
<feature type="region of interest" description="Disordered" evidence="1">
    <location>
        <begin position="147"/>
        <end position="166"/>
    </location>
</feature>
<proteinExistence type="predicted"/>
<keyword evidence="3" id="KW-1185">Reference proteome</keyword>
<sequence length="317" mass="34209">MASHQSTKRDDDQPTGVSEQRVSQITHHFESLADEVKSSDKSIGEEFKNQVIEDTKPQEEKKDTTTSSGPSLEDIGKERAQAQQNSMEAIRRAEERHSQKKGKEEARLKTRTEEDTSAKQGQVLYKNMGKTALGYTVQAAKQAMSQIKDGRENSSSRSKRATETAVGIGKHTAEMVVDYSKRMTGKAMEYSKSSASYAGEKAAATKETVVEVGKTTAGTANDAKDVVVSTGLRAAHYTLENTAELTEATVGIERNVVANRPKKWGSMVNQQEKLGKNIAQAKWTDTIGGGGGILGAVGETIVEIGQSAQDIVGSLDP</sequence>
<protein>
    <submittedName>
        <fullName evidence="2">Uncharacterized protein</fullName>
    </submittedName>
</protein>
<evidence type="ECO:0000313" key="2">
    <source>
        <dbReference type="EMBL" id="KAF6176102.1"/>
    </source>
</evidence>
<evidence type="ECO:0000313" key="3">
    <source>
        <dbReference type="Proteomes" id="UP000541444"/>
    </source>
</evidence>